<dbReference type="GO" id="GO:0005524">
    <property type="term" value="F:ATP binding"/>
    <property type="evidence" value="ECO:0007669"/>
    <property type="project" value="UniProtKB-UniRule"/>
</dbReference>
<comment type="catalytic activity">
    <reaction evidence="8">
        <text>(7R,8S)-8-amino-7-(carboxyamino)nonanoate + ATP = (4R,5S)-dethiobiotin + ADP + phosphate + H(+)</text>
        <dbReference type="Rhea" id="RHEA:63684"/>
        <dbReference type="ChEBI" id="CHEBI:15378"/>
        <dbReference type="ChEBI" id="CHEBI:30616"/>
        <dbReference type="ChEBI" id="CHEBI:43474"/>
        <dbReference type="ChEBI" id="CHEBI:149470"/>
        <dbReference type="ChEBI" id="CHEBI:149473"/>
        <dbReference type="ChEBI" id="CHEBI:456216"/>
    </reaction>
</comment>
<feature type="binding site" evidence="9">
    <location>
        <position position="15"/>
    </location>
    <ligand>
        <name>Mg(2+)</name>
        <dbReference type="ChEBI" id="CHEBI:18420"/>
    </ligand>
</feature>
<comment type="catalytic activity">
    <reaction evidence="9">
        <text>(7R,8S)-7,8-diammoniononanoate + CO2 + ATP = (4R,5S)-dethiobiotin + ADP + phosphate + 3 H(+)</text>
        <dbReference type="Rhea" id="RHEA:15805"/>
        <dbReference type="ChEBI" id="CHEBI:15378"/>
        <dbReference type="ChEBI" id="CHEBI:16526"/>
        <dbReference type="ChEBI" id="CHEBI:30616"/>
        <dbReference type="ChEBI" id="CHEBI:43474"/>
        <dbReference type="ChEBI" id="CHEBI:149469"/>
        <dbReference type="ChEBI" id="CHEBI:149473"/>
        <dbReference type="ChEBI" id="CHEBI:456216"/>
        <dbReference type="EC" id="6.3.3.3"/>
    </reaction>
</comment>
<dbReference type="AlphaFoldDB" id="A0A6M1RUN7"/>
<dbReference type="GO" id="GO:0004141">
    <property type="term" value="F:dethiobiotin synthase activity"/>
    <property type="evidence" value="ECO:0007669"/>
    <property type="project" value="UniProtKB-UniRule"/>
</dbReference>
<proteinExistence type="inferred from homology"/>
<dbReference type="HAMAP" id="MF_00336">
    <property type="entry name" value="BioD"/>
    <property type="match status" value="1"/>
</dbReference>
<comment type="subunit">
    <text evidence="9">Homodimer.</text>
</comment>
<evidence type="ECO:0000313" key="11">
    <source>
        <dbReference type="Proteomes" id="UP000477311"/>
    </source>
</evidence>
<feature type="binding site" evidence="9">
    <location>
        <begin position="106"/>
        <end position="109"/>
    </location>
    <ligand>
        <name>ATP</name>
        <dbReference type="ChEBI" id="CHEBI:30616"/>
    </ligand>
</feature>
<comment type="caution">
    <text evidence="10">The sequence shown here is derived from an EMBL/GenBank/DDBJ whole genome shotgun (WGS) entry which is preliminary data.</text>
</comment>
<accession>A0A6M1RUN7</accession>
<keyword evidence="7 9" id="KW-0460">Magnesium</keyword>
<name>A0A6M1RUN7_9BACT</name>
<dbReference type="GO" id="GO:0000287">
    <property type="term" value="F:magnesium ion binding"/>
    <property type="evidence" value="ECO:0007669"/>
    <property type="project" value="UniProtKB-UniRule"/>
</dbReference>
<dbReference type="InterPro" id="IPR027417">
    <property type="entry name" value="P-loop_NTPase"/>
</dbReference>
<dbReference type="EMBL" id="JAAKYA010000087">
    <property type="protein sequence ID" value="NGO40345.1"/>
    <property type="molecule type" value="Genomic_DNA"/>
</dbReference>
<comment type="caution">
    <text evidence="9">Lacks conserved residue(s) required for the propagation of feature annotation.</text>
</comment>
<feature type="binding site" evidence="9">
    <location>
        <position position="106"/>
    </location>
    <ligand>
        <name>Mg(2+)</name>
        <dbReference type="ChEBI" id="CHEBI:18420"/>
    </ligand>
</feature>
<keyword evidence="2 9" id="KW-0436">Ligase</keyword>
<evidence type="ECO:0000256" key="1">
    <source>
        <dbReference type="ARBA" id="ARBA00022490"/>
    </source>
</evidence>
<comment type="similarity">
    <text evidence="9">Belongs to the dethiobiotin synthetase family.</text>
</comment>
<keyword evidence="3 9" id="KW-0479">Metal-binding</keyword>
<dbReference type="EC" id="6.3.3.3" evidence="9"/>
<dbReference type="GO" id="GO:0009102">
    <property type="term" value="P:biotin biosynthetic process"/>
    <property type="evidence" value="ECO:0007669"/>
    <property type="project" value="UniProtKB-UniRule"/>
</dbReference>
<dbReference type="Gene3D" id="3.40.50.300">
    <property type="entry name" value="P-loop containing nucleotide triphosphate hydrolases"/>
    <property type="match status" value="1"/>
</dbReference>
<feature type="active site" evidence="9">
    <location>
        <position position="36"/>
    </location>
</feature>
<comment type="cofactor">
    <cofactor evidence="9">
        <name>Mg(2+)</name>
        <dbReference type="ChEBI" id="CHEBI:18420"/>
    </cofactor>
</comment>
<evidence type="ECO:0000256" key="3">
    <source>
        <dbReference type="ARBA" id="ARBA00022723"/>
    </source>
</evidence>
<dbReference type="SUPFAM" id="SSF52540">
    <property type="entry name" value="P-loop containing nucleoside triphosphate hydrolases"/>
    <property type="match status" value="1"/>
</dbReference>
<keyword evidence="5 9" id="KW-0093">Biotin biosynthesis</keyword>
<evidence type="ECO:0000256" key="6">
    <source>
        <dbReference type="ARBA" id="ARBA00022840"/>
    </source>
</evidence>
<evidence type="ECO:0000256" key="5">
    <source>
        <dbReference type="ARBA" id="ARBA00022756"/>
    </source>
</evidence>
<evidence type="ECO:0000256" key="7">
    <source>
        <dbReference type="ARBA" id="ARBA00022842"/>
    </source>
</evidence>
<evidence type="ECO:0000256" key="4">
    <source>
        <dbReference type="ARBA" id="ARBA00022741"/>
    </source>
</evidence>
<comment type="subcellular location">
    <subcellularLocation>
        <location evidence="9">Cytoplasm</location>
    </subcellularLocation>
</comment>
<dbReference type="PANTHER" id="PTHR43210:SF2">
    <property type="entry name" value="ATP-DEPENDENT DETHIOBIOTIN SYNTHETASE BIOD 2"/>
    <property type="match status" value="1"/>
</dbReference>
<comment type="pathway">
    <text evidence="9">Cofactor biosynthesis; biotin biosynthesis; biotin from 7,8-diaminononanoate: step 1/2.</text>
</comment>
<keyword evidence="11" id="KW-1185">Reference proteome</keyword>
<evidence type="ECO:0000256" key="8">
    <source>
        <dbReference type="ARBA" id="ARBA00047386"/>
    </source>
</evidence>
<feature type="binding site" evidence="9">
    <location>
        <begin position="11"/>
        <end position="16"/>
    </location>
    <ligand>
        <name>ATP</name>
        <dbReference type="ChEBI" id="CHEBI:30616"/>
    </ligand>
</feature>
<keyword evidence="1 9" id="KW-0963">Cytoplasm</keyword>
<feature type="binding site" evidence="9">
    <location>
        <begin position="166"/>
        <end position="167"/>
    </location>
    <ligand>
        <name>ATP</name>
        <dbReference type="ChEBI" id="CHEBI:30616"/>
    </ligand>
</feature>
<feature type="binding site" evidence="9">
    <location>
        <position position="40"/>
    </location>
    <ligand>
        <name>substrate</name>
    </ligand>
</feature>
<dbReference type="InterPro" id="IPR004472">
    <property type="entry name" value="DTB_synth_BioD"/>
</dbReference>
<dbReference type="GO" id="GO:0005829">
    <property type="term" value="C:cytosol"/>
    <property type="evidence" value="ECO:0007669"/>
    <property type="project" value="TreeGrafter"/>
</dbReference>
<protein>
    <recommendedName>
        <fullName evidence="9">ATP-dependent dethiobiotin synthetase BioD</fullName>
        <ecNumber evidence="9">6.3.3.3</ecNumber>
    </recommendedName>
    <alternativeName>
        <fullName evidence="9">DTB synthetase</fullName>
        <shortName evidence="9">DTBS</shortName>
    </alternativeName>
    <alternativeName>
        <fullName evidence="9">Dethiobiotin synthase</fullName>
    </alternativeName>
</protein>
<feature type="binding site" evidence="9">
    <location>
        <position position="45"/>
    </location>
    <ligand>
        <name>ATP</name>
        <dbReference type="ChEBI" id="CHEBI:30616"/>
    </ligand>
</feature>
<dbReference type="PANTHER" id="PTHR43210">
    <property type="entry name" value="DETHIOBIOTIN SYNTHETASE"/>
    <property type="match status" value="1"/>
</dbReference>
<gene>
    <name evidence="9 10" type="primary">bioD</name>
    <name evidence="10" type="ORF">G4L39_13200</name>
</gene>
<dbReference type="UniPathway" id="UPA00078">
    <property type="reaction ID" value="UER00161"/>
</dbReference>
<feature type="binding site" evidence="9">
    <location>
        <begin position="195"/>
        <end position="197"/>
    </location>
    <ligand>
        <name>ATP</name>
        <dbReference type="ChEBI" id="CHEBI:30616"/>
    </ligand>
</feature>
<evidence type="ECO:0000256" key="2">
    <source>
        <dbReference type="ARBA" id="ARBA00022598"/>
    </source>
</evidence>
<dbReference type="RefSeq" id="WP_165108855.1">
    <property type="nucleotide sequence ID" value="NZ_JAAKYA010000087.1"/>
</dbReference>
<comment type="function">
    <text evidence="9">Catalyzes a mechanistically unusual reaction, the ATP-dependent insertion of CO2 between the N7 and N8 nitrogen atoms of 7,8-diaminopelargonic acid (DAPA, also called 7,8-diammoniononanoate) to form a ureido ring.</text>
</comment>
<feature type="binding site" evidence="9">
    <location>
        <position position="45"/>
    </location>
    <ligand>
        <name>Mg(2+)</name>
        <dbReference type="ChEBI" id="CHEBI:18420"/>
    </ligand>
</feature>
<dbReference type="NCBIfam" id="TIGR00347">
    <property type="entry name" value="bioD"/>
    <property type="match status" value="1"/>
</dbReference>
<keyword evidence="6 9" id="KW-0067">ATP-binding</keyword>
<organism evidence="10 11">
    <name type="scientific">Limisphaera ngatamarikiensis</name>
    <dbReference type="NCBI Taxonomy" id="1324935"/>
    <lineage>
        <taxon>Bacteria</taxon>
        <taxon>Pseudomonadati</taxon>
        <taxon>Verrucomicrobiota</taxon>
        <taxon>Verrucomicrobiia</taxon>
        <taxon>Limisphaerales</taxon>
        <taxon>Limisphaeraceae</taxon>
        <taxon>Limisphaera</taxon>
    </lineage>
</organism>
<evidence type="ECO:0000256" key="9">
    <source>
        <dbReference type="HAMAP-Rule" id="MF_00336"/>
    </source>
</evidence>
<sequence length="235" mass="26062">MIFYITGNDTGVGKTVLTATWTRYLRDRGHRVVALKPLASGGRTDPRLLWESAGRIIPLDEVNPWWFRAPIAPAAAARRIGLRIELPRVVQHVQRLAQQFEIVLVEGAGGLLSPLGTNFDNRDLMQALQARPIVVVPNRLGAVNQTRLVCEALAGTQLPRPHCVLVNQPHHHPAIRTHAELLASYLPQNALHFFPWLRTFPDSLRRAIPPAIRNALTGLTTAVLKDTGDPRTHEG</sequence>
<keyword evidence="4 9" id="KW-0547">Nucleotide-binding</keyword>
<dbReference type="CDD" id="cd03109">
    <property type="entry name" value="DTBS"/>
    <property type="match status" value="1"/>
</dbReference>
<evidence type="ECO:0000313" key="10">
    <source>
        <dbReference type="EMBL" id="NGO40345.1"/>
    </source>
</evidence>
<dbReference type="Proteomes" id="UP000477311">
    <property type="component" value="Unassembled WGS sequence"/>
</dbReference>
<reference evidence="10 11" key="1">
    <citation type="submission" date="2020-02" db="EMBL/GenBank/DDBJ databases">
        <title>Draft genome sequence of Limisphaera ngatamarikiensis NGM72.4T, a thermophilic Verrucomicrobia grouped in subdivision 3.</title>
        <authorList>
            <person name="Carere C.R."/>
            <person name="Steen J."/>
            <person name="Hugenholtz P."/>
            <person name="Stott M.B."/>
        </authorList>
    </citation>
    <scope>NUCLEOTIDE SEQUENCE [LARGE SCALE GENOMIC DNA]</scope>
    <source>
        <strain evidence="10 11">NGM72.4</strain>
    </source>
</reference>
<dbReference type="Pfam" id="PF13500">
    <property type="entry name" value="AAA_26"/>
    <property type="match status" value="1"/>
</dbReference>
<dbReference type="PIRSF" id="PIRSF006755">
    <property type="entry name" value="DTB_synth"/>
    <property type="match status" value="1"/>
</dbReference>